<name>A0ABQ4E0K4_9ACTN</name>
<dbReference type="PROSITE" id="PS00211">
    <property type="entry name" value="ABC_TRANSPORTER_1"/>
    <property type="match status" value="1"/>
</dbReference>
<sequence length="357" mass="38382">MSADRGAIRLEGLTKAYGSVTALHDVDLEVRAGELLTLVGPSGSGKSTILRLVAGLDRPDSGRILVDGTDVAQVPPHRRAVAMVFQDYALYPHLTVRGNLLFGLRVRRVPRAEADRRARAAAERLGIADLLDRYPDQMSGGQRQRVALARALVREPTVYLLDEPLASLDAQLRFATRADLLAVHRDLGTTMVHVTHDQAEAMTLGDRLAVLHAGRLHQVGPPQQVYDEPADLVVAGFLGSPPMNLVAGGGIFGEAPGLTVGVRPEDLALDPDGPIEATVEAVEALGSEAILLTRCPDGTRLAVRTGPRHGLRAGAGLRLRPDPQRMHRFDTETGQRRASVAETGQRRGSVAETGRRR</sequence>
<dbReference type="Pfam" id="PF00005">
    <property type="entry name" value="ABC_tran"/>
    <property type="match status" value="1"/>
</dbReference>
<dbReference type="InterPro" id="IPR017871">
    <property type="entry name" value="ABC_transporter-like_CS"/>
</dbReference>
<dbReference type="InterPro" id="IPR013611">
    <property type="entry name" value="Transp-assoc_OB_typ2"/>
</dbReference>
<dbReference type="RefSeq" id="WP_203866724.1">
    <property type="nucleotide sequence ID" value="NZ_BONW01000013.1"/>
</dbReference>
<keyword evidence="4 9" id="KW-0067">ATP-binding</keyword>
<dbReference type="Pfam" id="PF08402">
    <property type="entry name" value="TOBE_2"/>
    <property type="match status" value="1"/>
</dbReference>
<dbReference type="Gene3D" id="3.40.50.300">
    <property type="entry name" value="P-loop containing nucleotide triphosphate hydrolases"/>
    <property type="match status" value="1"/>
</dbReference>
<evidence type="ECO:0000256" key="6">
    <source>
        <dbReference type="ARBA" id="ARBA00023136"/>
    </source>
</evidence>
<dbReference type="Proteomes" id="UP000646749">
    <property type="component" value="Unassembled WGS sequence"/>
</dbReference>
<comment type="caution">
    <text evidence="9">The sequence shown here is derived from an EMBL/GenBank/DDBJ whole genome shotgun (WGS) entry which is preliminary data.</text>
</comment>
<evidence type="ECO:0000256" key="3">
    <source>
        <dbReference type="ARBA" id="ARBA00022741"/>
    </source>
</evidence>
<dbReference type="InterPro" id="IPR003593">
    <property type="entry name" value="AAA+_ATPase"/>
</dbReference>
<dbReference type="Gene3D" id="2.40.50.100">
    <property type="match status" value="1"/>
</dbReference>
<keyword evidence="2" id="KW-1003">Cell membrane</keyword>
<evidence type="ECO:0000256" key="7">
    <source>
        <dbReference type="SAM" id="MobiDB-lite"/>
    </source>
</evidence>
<feature type="domain" description="ABC transporter" evidence="8">
    <location>
        <begin position="8"/>
        <end position="238"/>
    </location>
</feature>
<dbReference type="PROSITE" id="PS50893">
    <property type="entry name" value="ABC_TRANSPORTER_2"/>
    <property type="match status" value="1"/>
</dbReference>
<dbReference type="InterPro" id="IPR047641">
    <property type="entry name" value="ABC_transpr_MalK/UgpC-like"/>
</dbReference>
<dbReference type="InterPro" id="IPR003439">
    <property type="entry name" value="ABC_transporter-like_ATP-bd"/>
</dbReference>
<evidence type="ECO:0000256" key="2">
    <source>
        <dbReference type="ARBA" id="ARBA00022475"/>
    </source>
</evidence>
<evidence type="ECO:0000256" key="4">
    <source>
        <dbReference type="ARBA" id="ARBA00022840"/>
    </source>
</evidence>
<dbReference type="InterPro" id="IPR008995">
    <property type="entry name" value="Mo/tungstate-bd_C_term_dom"/>
</dbReference>
<reference evidence="9 10" key="1">
    <citation type="submission" date="2021-01" db="EMBL/GenBank/DDBJ databases">
        <title>Whole genome shotgun sequence of Plantactinospora endophytica NBRC 110450.</title>
        <authorList>
            <person name="Komaki H."/>
            <person name="Tamura T."/>
        </authorList>
    </citation>
    <scope>NUCLEOTIDE SEQUENCE [LARGE SCALE GENOMIC DNA]</scope>
    <source>
        <strain evidence="9 10">NBRC 110450</strain>
    </source>
</reference>
<evidence type="ECO:0000313" key="10">
    <source>
        <dbReference type="Proteomes" id="UP000646749"/>
    </source>
</evidence>
<proteinExistence type="predicted"/>
<evidence type="ECO:0000256" key="5">
    <source>
        <dbReference type="ARBA" id="ARBA00022967"/>
    </source>
</evidence>
<organism evidence="9 10">
    <name type="scientific">Plantactinospora endophytica</name>
    <dbReference type="NCBI Taxonomy" id="673535"/>
    <lineage>
        <taxon>Bacteria</taxon>
        <taxon>Bacillati</taxon>
        <taxon>Actinomycetota</taxon>
        <taxon>Actinomycetes</taxon>
        <taxon>Micromonosporales</taxon>
        <taxon>Micromonosporaceae</taxon>
        <taxon>Plantactinospora</taxon>
    </lineage>
</organism>
<dbReference type="EMBL" id="BONW01000013">
    <property type="protein sequence ID" value="GIG88240.1"/>
    <property type="molecule type" value="Genomic_DNA"/>
</dbReference>
<dbReference type="InterPro" id="IPR012340">
    <property type="entry name" value="NA-bd_OB-fold"/>
</dbReference>
<dbReference type="SMART" id="SM00382">
    <property type="entry name" value="AAA"/>
    <property type="match status" value="1"/>
</dbReference>
<keyword evidence="6" id="KW-0472">Membrane</keyword>
<keyword evidence="10" id="KW-1185">Reference proteome</keyword>
<dbReference type="PANTHER" id="PTHR43875">
    <property type="entry name" value="MALTODEXTRIN IMPORT ATP-BINDING PROTEIN MSMX"/>
    <property type="match status" value="1"/>
</dbReference>
<evidence type="ECO:0000256" key="1">
    <source>
        <dbReference type="ARBA" id="ARBA00022448"/>
    </source>
</evidence>
<dbReference type="GO" id="GO:0005524">
    <property type="term" value="F:ATP binding"/>
    <property type="evidence" value="ECO:0007669"/>
    <property type="project" value="UniProtKB-KW"/>
</dbReference>
<keyword evidence="5" id="KW-1278">Translocase</keyword>
<gene>
    <name evidence="9" type="ORF">Pen02_31760</name>
</gene>
<dbReference type="InterPro" id="IPR027417">
    <property type="entry name" value="P-loop_NTPase"/>
</dbReference>
<feature type="region of interest" description="Disordered" evidence="7">
    <location>
        <begin position="331"/>
        <end position="357"/>
    </location>
</feature>
<accession>A0ABQ4E0K4</accession>
<keyword evidence="3" id="KW-0547">Nucleotide-binding</keyword>
<dbReference type="Gene3D" id="2.40.50.140">
    <property type="entry name" value="Nucleic acid-binding proteins"/>
    <property type="match status" value="1"/>
</dbReference>
<keyword evidence="1" id="KW-0813">Transport</keyword>
<dbReference type="SUPFAM" id="SSF52540">
    <property type="entry name" value="P-loop containing nucleoside triphosphate hydrolases"/>
    <property type="match status" value="1"/>
</dbReference>
<protein>
    <submittedName>
        <fullName evidence="9">Sugar ABC transporter ATP-binding protein</fullName>
    </submittedName>
</protein>
<evidence type="ECO:0000259" key="8">
    <source>
        <dbReference type="PROSITE" id="PS50893"/>
    </source>
</evidence>
<evidence type="ECO:0000313" key="9">
    <source>
        <dbReference type="EMBL" id="GIG88240.1"/>
    </source>
</evidence>
<dbReference type="SUPFAM" id="SSF50331">
    <property type="entry name" value="MOP-like"/>
    <property type="match status" value="1"/>
</dbReference>
<dbReference type="PANTHER" id="PTHR43875:SF15">
    <property type="entry name" value="TREHALOSE IMPORT ATP-BINDING PROTEIN SUGC"/>
    <property type="match status" value="1"/>
</dbReference>